<dbReference type="InterPro" id="IPR012910">
    <property type="entry name" value="Plug_dom"/>
</dbReference>
<comment type="caution">
    <text evidence="17">The sequence shown here is derived from an EMBL/GenBank/DDBJ whole genome shotgun (WGS) entry which is preliminary data.</text>
</comment>
<keyword evidence="9 13" id="KW-0798">TonB box</keyword>
<keyword evidence="3 12" id="KW-1134">Transmembrane beta strand</keyword>
<feature type="domain" description="TonB-dependent receptor-like beta-barrel" evidence="15">
    <location>
        <begin position="302"/>
        <end position="772"/>
    </location>
</feature>
<dbReference type="PANTHER" id="PTHR32552">
    <property type="entry name" value="FERRICHROME IRON RECEPTOR-RELATED"/>
    <property type="match status" value="1"/>
</dbReference>
<name>A0ABS0HLN2_9SPHN</name>
<feature type="domain" description="TonB-dependent receptor plug" evidence="16">
    <location>
        <begin position="57"/>
        <end position="169"/>
    </location>
</feature>
<keyword evidence="6 14" id="KW-0732">Signal</keyword>
<evidence type="ECO:0000256" key="11">
    <source>
        <dbReference type="ARBA" id="ARBA00023237"/>
    </source>
</evidence>
<evidence type="ECO:0000256" key="13">
    <source>
        <dbReference type="RuleBase" id="RU003357"/>
    </source>
</evidence>
<dbReference type="EMBL" id="JADQDC010000024">
    <property type="protein sequence ID" value="MBF9153149.1"/>
    <property type="molecule type" value="Genomic_DNA"/>
</dbReference>
<evidence type="ECO:0000259" key="15">
    <source>
        <dbReference type="Pfam" id="PF00593"/>
    </source>
</evidence>
<gene>
    <name evidence="17" type="ORF">I2488_19270</name>
</gene>
<dbReference type="InterPro" id="IPR039426">
    <property type="entry name" value="TonB-dep_rcpt-like"/>
</dbReference>
<evidence type="ECO:0000256" key="9">
    <source>
        <dbReference type="ARBA" id="ARBA00023077"/>
    </source>
</evidence>
<dbReference type="PROSITE" id="PS52016">
    <property type="entry name" value="TONB_DEPENDENT_REC_3"/>
    <property type="match status" value="1"/>
</dbReference>
<dbReference type="SUPFAM" id="SSF56935">
    <property type="entry name" value="Porins"/>
    <property type="match status" value="1"/>
</dbReference>
<comment type="subcellular location">
    <subcellularLocation>
        <location evidence="1 12">Cell outer membrane</location>
        <topology evidence="1 12">Multi-pass membrane protein</topology>
    </subcellularLocation>
</comment>
<dbReference type="InterPro" id="IPR037066">
    <property type="entry name" value="Plug_dom_sf"/>
</dbReference>
<dbReference type="Pfam" id="PF00593">
    <property type="entry name" value="TonB_dep_Rec_b-barrel"/>
    <property type="match status" value="1"/>
</dbReference>
<evidence type="ECO:0000313" key="18">
    <source>
        <dbReference type="Proteomes" id="UP000600799"/>
    </source>
</evidence>
<keyword evidence="2 12" id="KW-0813">Transport</keyword>
<evidence type="ECO:0000313" key="17">
    <source>
        <dbReference type="EMBL" id="MBF9153149.1"/>
    </source>
</evidence>
<evidence type="ECO:0000256" key="4">
    <source>
        <dbReference type="ARBA" id="ARBA00022496"/>
    </source>
</evidence>
<keyword evidence="18" id="KW-1185">Reference proteome</keyword>
<evidence type="ECO:0000256" key="14">
    <source>
        <dbReference type="SAM" id="SignalP"/>
    </source>
</evidence>
<evidence type="ECO:0000256" key="2">
    <source>
        <dbReference type="ARBA" id="ARBA00022448"/>
    </source>
</evidence>
<protein>
    <submittedName>
        <fullName evidence="17">TonB-dependent receptor</fullName>
    </submittedName>
</protein>
<dbReference type="Gene3D" id="2.40.170.20">
    <property type="entry name" value="TonB-dependent receptor, beta-barrel domain"/>
    <property type="match status" value="1"/>
</dbReference>
<feature type="signal peptide" evidence="14">
    <location>
        <begin position="1"/>
        <end position="24"/>
    </location>
</feature>
<keyword evidence="4" id="KW-0410">Iron transport</keyword>
<evidence type="ECO:0000256" key="6">
    <source>
        <dbReference type="ARBA" id="ARBA00022729"/>
    </source>
</evidence>
<dbReference type="Pfam" id="PF07715">
    <property type="entry name" value="Plug"/>
    <property type="match status" value="1"/>
</dbReference>
<evidence type="ECO:0000256" key="1">
    <source>
        <dbReference type="ARBA" id="ARBA00004571"/>
    </source>
</evidence>
<dbReference type="RefSeq" id="WP_196277416.1">
    <property type="nucleotide sequence ID" value="NZ_JADQDC010000024.1"/>
</dbReference>
<evidence type="ECO:0000256" key="5">
    <source>
        <dbReference type="ARBA" id="ARBA00022692"/>
    </source>
</evidence>
<keyword evidence="5 12" id="KW-0812">Transmembrane</keyword>
<dbReference type="Gene3D" id="2.170.130.10">
    <property type="entry name" value="TonB-dependent receptor, plug domain"/>
    <property type="match status" value="1"/>
</dbReference>
<dbReference type="PANTHER" id="PTHR32552:SF89">
    <property type="entry name" value="CATECHOLATE SIDEROPHORE RECEPTOR FIU"/>
    <property type="match status" value="1"/>
</dbReference>
<evidence type="ECO:0000256" key="10">
    <source>
        <dbReference type="ARBA" id="ARBA00023136"/>
    </source>
</evidence>
<keyword evidence="7" id="KW-0408">Iron</keyword>
<evidence type="ECO:0000256" key="7">
    <source>
        <dbReference type="ARBA" id="ARBA00023004"/>
    </source>
</evidence>
<reference evidence="17 18" key="1">
    <citation type="submission" date="2020-11" db="EMBL/GenBank/DDBJ databases">
        <title>The genome sequence of Novosphingobium sp. 1Y9A.</title>
        <authorList>
            <person name="Liu Y."/>
        </authorList>
    </citation>
    <scope>NUCLEOTIDE SEQUENCE [LARGE SCALE GENOMIC DNA]</scope>
    <source>
        <strain evidence="17 18">1Y9A</strain>
    </source>
</reference>
<keyword evidence="11 12" id="KW-0998">Cell outer membrane</keyword>
<proteinExistence type="inferred from homology"/>
<comment type="similarity">
    <text evidence="12 13">Belongs to the TonB-dependent receptor family.</text>
</comment>
<evidence type="ECO:0000256" key="3">
    <source>
        <dbReference type="ARBA" id="ARBA00022452"/>
    </source>
</evidence>
<accession>A0ABS0HLN2</accession>
<sequence length="814" mass="87426">MKVSTRIAALSTVALVAVAAPAHAQTAQPAATDEATAADDNLGLAEIIVTGASSGRKKMETSYAITTLSSADLQQRAPVSISEVYATAPGIFAESSGGEIGNNVYSRGLPNDNFRYVPVLEDGLPVWEEGAGAFTNADIFYRVDQTIQSAQIVRGGSASITASNAPGGVLNVITKKGTADLQGLVKLEWGDYDHYRGDFSLTGPINDKLRFNVGGFYRSNNGMRDPGFTGNRGGQFRAGLTYLLDDGEIYVGYRKLNDRNIFYTGIPLASKSKGLPGLDAGDGTVVSPAFRSIAVPDLYGTGTSSIDLGNGVHTNTDTFTVTLDNKFNDWLSVSAKGRYTGGVVDFNALFSDQVAGAQAFLDSSLSRLQAANPATVRAGYFNANTGAAIPTANIANGLALVQNIFSTYVDVDNLVGDLSFTAKTGSNTLTVGYYHSQFTQRQQWNWNNVLTEAANQPRSIDVFGLDAAGNKTIGLTRNGIVGLHSNLQDFRDDVTVNALYLTDSFDISPALRLDFGARYHHVSKKGTIAQSKTVNLGDPNTVLDDAVTVLSGAITPYKFKTGEWAFSAGLNYTFNPDLAAFARYSRSFRVTPEFSQWFNCCNPVEDRIDLVEAGLKYSSRPVSAFVTVFYNNFPNISFNNIVAGAPQTATAAARSYGVELELALRPVEMFEVNFSGNLQSIKYTGFSGVDGNGPFDFSGNRIVRQPAMTFSIRPVLHLLDGKVDIYSSIMHTGKRFADVSNRIDLPAFTEVSLGGRWNIADNLSAEVIVTNLFDTVGLTEGNPRAGVINGVNETAFQGRPIFGRRVRAGVTFQF</sequence>
<evidence type="ECO:0000259" key="16">
    <source>
        <dbReference type="Pfam" id="PF07715"/>
    </source>
</evidence>
<keyword evidence="17" id="KW-0675">Receptor</keyword>
<dbReference type="InterPro" id="IPR036942">
    <property type="entry name" value="Beta-barrel_TonB_sf"/>
</dbReference>
<evidence type="ECO:0000256" key="12">
    <source>
        <dbReference type="PROSITE-ProRule" id="PRU01360"/>
    </source>
</evidence>
<organism evidence="17 18">
    <name type="scientific">Novosphingobium jiangmenense</name>
    <dbReference type="NCBI Taxonomy" id="2791981"/>
    <lineage>
        <taxon>Bacteria</taxon>
        <taxon>Pseudomonadati</taxon>
        <taxon>Pseudomonadota</taxon>
        <taxon>Alphaproteobacteria</taxon>
        <taxon>Sphingomonadales</taxon>
        <taxon>Sphingomonadaceae</taxon>
        <taxon>Novosphingobium</taxon>
    </lineage>
</organism>
<feature type="chain" id="PRO_5046737211" evidence="14">
    <location>
        <begin position="25"/>
        <end position="814"/>
    </location>
</feature>
<dbReference type="Proteomes" id="UP000600799">
    <property type="component" value="Unassembled WGS sequence"/>
</dbReference>
<keyword evidence="8" id="KW-0406">Ion transport</keyword>
<evidence type="ECO:0000256" key="8">
    <source>
        <dbReference type="ARBA" id="ARBA00023065"/>
    </source>
</evidence>
<keyword evidence="10 12" id="KW-0472">Membrane</keyword>
<dbReference type="InterPro" id="IPR000531">
    <property type="entry name" value="Beta-barrel_TonB"/>
</dbReference>